<evidence type="ECO:0000313" key="2">
    <source>
        <dbReference type="Proteomes" id="UP001181693"/>
    </source>
</evidence>
<evidence type="ECO:0000313" key="1">
    <source>
        <dbReference type="EMBL" id="DBA27418.1"/>
    </source>
</evidence>
<protein>
    <submittedName>
        <fullName evidence="1">Uncharacterized protein</fullName>
    </submittedName>
</protein>
<accession>A0AAV3AK02</accession>
<gene>
    <name evidence="1" type="ORF">GDO54_011571</name>
</gene>
<dbReference type="AlphaFoldDB" id="A0AAV3AK02"/>
<dbReference type="Proteomes" id="UP001181693">
    <property type="component" value="Unassembled WGS sequence"/>
</dbReference>
<comment type="caution">
    <text evidence="1">The sequence shown here is derived from an EMBL/GenBank/DDBJ whole genome shotgun (WGS) entry which is preliminary data.</text>
</comment>
<name>A0AAV3AK02_PYXAD</name>
<keyword evidence="2" id="KW-1185">Reference proteome</keyword>
<dbReference type="EMBL" id="DYDO01000004">
    <property type="protein sequence ID" value="DBA27418.1"/>
    <property type="molecule type" value="Genomic_DNA"/>
</dbReference>
<reference evidence="1" key="1">
    <citation type="thesis" date="2020" institute="ProQuest LLC" country="789 East Eisenhower Parkway, Ann Arbor, MI, USA">
        <title>Comparative Genomics and Chromosome Evolution.</title>
        <authorList>
            <person name="Mudd A.B."/>
        </authorList>
    </citation>
    <scope>NUCLEOTIDE SEQUENCE</scope>
    <source>
        <strain evidence="1">1538</strain>
        <tissue evidence="1">Blood</tissue>
    </source>
</reference>
<sequence length="133" mass="15251">MEKKRRLILQEVEEVMKEERHIHIDALVAKVIEASRKWKDLSPAPYFGVTDVLSCIMYQLRNGAIYRKTNNPLILACKEDSPPSPPPLISLLSHTVTPVPPQVSEFCSVRKIPNNIGAVLEERPIFRTFRYPE</sequence>
<organism evidence="1 2">
    <name type="scientific">Pyxicephalus adspersus</name>
    <name type="common">African bullfrog</name>
    <dbReference type="NCBI Taxonomy" id="30357"/>
    <lineage>
        <taxon>Eukaryota</taxon>
        <taxon>Metazoa</taxon>
        <taxon>Chordata</taxon>
        <taxon>Craniata</taxon>
        <taxon>Vertebrata</taxon>
        <taxon>Euteleostomi</taxon>
        <taxon>Amphibia</taxon>
        <taxon>Batrachia</taxon>
        <taxon>Anura</taxon>
        <taxon>Neobatrachia</taxon>
        <taxon>Ranoidea</taxon>
        <taxon>Pyxicephalidae</taxon>
        <taxon>Pyxicephalinae</taxon>
        <taxon>Pyxicephalus</taxon>
    </lineage>
</organism>
<proteinExistence type="predicted"/>